<accession>A0A917IL75</accession>
<gene>
    <name evidence="2" type="ORF">GCM10007359_01380</name>
</gene>
<dbReference type="InterPro" id="IPR052920">
    <property type="entry name" value="DNA-binding_regulatory"/>
</dbReference>
<dbReference type="RefSeq" id="WP_229722991.1">
    <property type="nucleotide sequence ID" value="NZ_BMDC01000001.1"/>
</dbReference>
<keyword evidence="3" id="KW-1185">Reference proteome</keyword>
<name>A0A917IL75_9MICC</name>
<dbReference type="InterPro" id="IPR022742">
    <property type="entry name" value="Hydrolase_4"/>
</dbReference>
<dbReference type="Proteomes" id="UP000600171">
    <property type="component" value="Unassembled WGS sequence"/>
</dbReference>
<dbReference type="PANTHER" id="PTHR43358:SF4">
    <property type="entry name" value="ALPHA_BETA HYDROLASE FOLD-1 DOMAIN-CONTAINING PROTEIN"/>
    <property type="match status" value="1"/>
</dbReference>
<dbReference type="GO" id="GO:0016787">
    <property type="term" value="F:hydrolase activity"/>
    <property type="evidence" value="ECO:0007669"/>
    <property type="project" value="UniProtKB-KW"/>
</dbReference>
<dbReference type="PANTHER" id="PTHR43358">
    <property type="entry name" value="ALPHA/BETA-HYDROLASE"/>
    <property type="match status" value="1"/>
</dbReference>
<reference evidence="2 3" key="1">
    <citation type="journal article" date="2014" name="Int. J. Syst. Evol. Microbiol.">
        <title>Complete genome sequence of Corynebacterium casei LMG S-19264T (=DSM 44701T), isolated from a smear-ripened cheese.</title>
        <authorList>
            <consortium name="US DOE Joint Genome Institute (JGI-PGF)"/>
            <person name="Walter F."/>
            <person name="Albersmeier A."/>
            <person name="Kalinowski J."/>
            <person name="Ruckert C."/>
        </authorList>
    </citation>
    <scope>NUCLEOTIDE SEQUENCE [LARGE SCALE GENOMIC DNA]</scope>
    <source>
        <strain evidence="2 3">CCM 8669</strain>
    </source>
</reference>
<feature type="domain" description="Serine aminopeptidase S33" evidence="1">
    <location>
        <begin position="231"/>
        <end position="287"/>
    </location>
</feature>
<organism evidence="2 3">
    <name type="scientific">Rothia aerolata</name>
    <dbReference type="NCBI Taxonomy" id="1812262"/>
    <lineage>
        <taxon>Bacteria</taxon>
        <taxon>Bacillati</taxon>
        <taxon>Actinomycetota</taxon>
        <taxon>Actinomycetes</taxon>
        <taxon>Micrococcales</taxon>
        <taxon>Micrococcaceae</taxon>
        <taxon>Rothia</taxon>
    </lineage>
</organism>
<dbReference type="SUPFAM" id="SSF53474">
    <property type="entry name" value="alpha/beta-Hydrolases"/>
    <property type="match status" value="1"/>
</dbReference>
<evidence type="ECO:0000259" key="1">
    <source>
        <dbReference type="Pfam" id="PF12146"/>
    </source>
</evidence>
<sequence length="403" mass="43584">MKREKWGPGLIGAAVGAGAATVGLVGSASVSAYFARKVVVPPKKPIENLKVLSVDFSSPDITEGQVPTAIRLDATRATLAPGTYGFYFDGGASFALLGEVLAYSPREESVTRAVLKVIKGNLAEATRGRLSGVVSPTPELAGYDSEDVSLELPVGQAPAWLIRADDKADSPYRKTWAIMVHGMGATRAETLRALETTQALGMTSLHISYRTDREAPAAGDNRYGLGFTEWEDVDTAIEFALARGAEDVVLFGWSMGGAIALQAMDRARHRAAIRALVLDGPAVDWLELIQYHSEINKLPLRLGELGISMISKAALKVFTGLEKPIDLARLSWNRRPEDISVPVLIIHSLADTFVPASSSKKLAKQSPLVDFVPFAQATHTREWNVDPQLWTKTVQDWLLALAR</sequence>
<dbReference type="InterPro" id="IPR029058">
    <property type="entry name" value="AB_hydrolase_fold"/>
</dbReference>
<dbReference type="EMBL" id="BMDC01000001">
    <property type="protein sequence ID" value="GGH56849.1"/>
    <property type="molecule type" value="Genomic_DNA"/>
</dbReference>
<proteinExistence type="predicted"/>
<dbReference type="AlphaFoldDB" id="A0A917IL75"/>
<keyword evidence="2" id="KW-0378">Hydrolase</keyword>
<evidence type="ECO:0000313" key="3">
    <source>
        <dbReference type="Proteomes" id="UP000600171"/>
    </source>
</evidence>
<dbReference type="Gene3D" id="3.40.50.1820">
    <property type="entry name" value="alpha/beta hydrolase"/>
    <property type="match status" value="1"/>
</dbReference>
<evidence type="ECO:0000313" key="2">
    <source>
        <dbReference type="EMBL" id="GGH56849.1"/>
    </source>
</evidence>
<comment type="caution">
    <text evidence="2">The sequence shown here is derived from an EMBL/GenBank/DDBJ whole genome shotgun (WGS) entry which is preliminary data.</text>
</comment>
<dbReference type="Pfam" id="PF12146">
    <property type="entry name" value="Hydrolase_4"/>
    <property type="match status" value="1"/>
</dbReference>
<protein>
    <submittedName>
        <fullName evidence="2">Alpha/beta hydrolase</fullName>
    </submittedName>
</protein>